<dbReference type="InterPro" id="IPR022398">
    <property type="entry name" value="Peptidase_S8_His-AS"/>
</dbReference>
<dbReference type="GO" id="GO:0006508">
    <property type="term" value="P:proteolysis"/>
    <property type="evidence" value="ECO:0007669"/>
    <property type="project" value="UniProtKB-KW"/>
</dbReference>
<proteinExistence type="inferred from homology"/>
<feature type="active site" description="Charge relay system" evidence="5">
    <location>
        <position position="189"/>
    </location>
</feature>
<dbReference type="Gene3D" id="3.40.50.200">
    <property type="entry name" value="Peptidase S8/S53 domain"/>
    <property type="match status" value="2"/>
</dbReference>
<dbReference type="InterPro" id="IPR023827">
    <property type="entry name" value="Peptidase_S8_Asp-AS"/>
</dbReference>
<dbReference type="PANTHER" id="PTHR43806:SF14">
    <property type="entry name" value="TRIPEPTIDYL-PEPTIDASE 2"/>
    <property type="match status" value="1"/>
</dbReference>
<dbReference type="Pfam" id="PF04122">
    <property type="entry name" value="CW_binding_2"/>
    <property type="match status" value="3"/>
</dbReference>
<dbReference type="GO" id="GO:0008240">
    <property type="term" value="F:tripeptidyl-peptidase activity"/>
    <property type="evidence" value="ECO:0007669"/>
    <property type="project" value="TreeGrafter"/>
</dbReference>
<evidence type="ECO:0000256" key="5">
    <source>
        <dbReference type="PROSITE-ProRule" id="PRU01240"/>
    </source>
</evidence>
<dbReference type="InterPro" id="IPR015500">
    <property type="entry name" value="Peptidase_S8_subtilisin-rel"/>
</dbReference>
<dbReference type="Pfam" id="PF00082">
    <property type="entry name" value="Peptidase_S8"/>
    <property type="match status" value="1"/>
</dbReference>
<keyword evidence="2 5" id="KW-0645">Protease</keyword>
<comment type="caution">
    <text evidence="8">The sequence shown here is derived from an EMBL/GenBank/DDBJ whole genome shotgun (WGS) entry which is preliminary data.</text>
</comment>
<evidence type="ECO:0000256" key="1">
    <source>
        <dbReference type="ARBA" id="ARBA00011073"/>
    </source>
</evidence>
<dbReference type="Gene3D" id="3.40.50.12090">
    <property type="match status" value="2"/>
</dbReference>
<dbReference type="InterPro" id="IPR050131">
    <property type="entry name" value="Peptidase_S8_subtilisin-like"/>
</dbReference>
<dbReference type="InterPro" id="IPR023828">
    <property type="entry name" value="Peptidase_S8_Ser-AS"/>
</dbReference>
<evidence type="ECO:0000313" key="8">
    <source>
        <dbReference type="EMBL" id="OZM56509.1"/>
    </source>
</evidence>
<dbReference type="PRINTS" id="PR00723">
    <property type="entry name" value="SUBTILISIN"/>
</dbReference>
<protein>
    <recommendedName>
        <fullName evidence="7">Peptidase S8/S53 domain-containing protein</fullName>
    </recommendedName>
</protein>
<gene>
    <name evidence="8" type="ORF">CIB95_12105</name>
</gene>
<dbReference type="GO" id="GO:0004252">
    <property type="term" value="F:serine-type endopeptidase activity"/>
    <property type="evidence" value="ECO:0007669"/>
    <property type="project" value="UniProtKB-UniRule"/>
</dbReference>
<feature type="active site" description="Charge relay system" evidence="5">
    <location>
        <position position="373"/>
    </location>
</feature>
<dbReference type="SUPFAM" id="SSF52743">
    <property type="entry name" value="Subtilisin-like"/>
    <property type="match status" value="1"/>
</dbReference>
<reference evidence="8 9" key="2">
    <citation type="submission" date="2017-09" db="EMBL/GenBank/DDBJ databases">
        <title>Bacillus patelloidae sp. nov., isolated from the intestinal tract of a marine limpet.</title>
        <authorList>
            <person name="Liu R."/>
            <person name="Dong C."/>
            <person name="Shao Z."/>
        </authorList>
    </citation>
    <scope>NUCLEOTIDE SEQUENCE [LARGE SCALE GENOMIC DNA]</scope>
    <source>
        <strain evidence="8 9">SA5d-4</strain>
    </source>
</reference>
<organism evidence="8 9">
    <name type="scientific">Lottiidibacillus patelloidae</name>
    <dbReference type="NCBI Taxonomy" id="2670334"/>
    <lineage>
        <taxon>Bacteria</taxon>
        <taxon>Bacillati</taxon>
        <taxon>Bacillota</taxon>
        <taxon>Bacilli</taxon>
        <taxon>Bacillales</taxon>
        <taxon>Bacillaceae</taxon>
        <taxon>Lottiidibacillus</taxon>
    </lineage>
</organism>
<dbReference type="PROSITE" id="PS00137">
    <property type="entry name" value="SUBTILASE_HIS"/>
    <property type="match status" value="1"/>
</dbReference>
<dbReference type="PANTHER" id="PTHR43806">
    <property type="entry name" value="PEPTIDASE S8"/>
    <property type="match status" value="1"/>
</dbReference>
<keyword evidence="4 5" id="KW-0720">Serine protease</keyword>
<dbReference type="PROSITE" id="PS51892">
    <property type="entry name" value="SUBTILASE"/>
    <property type="match status" value="1"/>
</dbReference>
<dbReference type="GO" id="GO:0005829">
    <property type="term" value="C:cytosol"/>
    <property type="evidence" value="ECO:0007669"/>
    <property type="project" value="TreeGrafter"/>
</dbReference>
<dbReference type="PROSITE" id="PS00136">
    <property type="entry name" value="SUBTILASE_ASP"/>
    <property type="match status" value="1"/>
</dbReference>
<feature type="domain" description="Peptidase S8/S53" evidence="7">
    <location>
        <begin position="180"/>
        <end position="607"/>
    </location>
</feature>
<keyword evidence="3 5" id="KW-0378">Hydrolase</keyword>
<dbReference type="Gene3D" id="2.60.120.380">
    <property type="match status" value="1"/>
</dbReference>
<evidence type="ECO:0000256" key="3">
    <source>
        <dbReference type="ARBA" id="ARBA00022801"/>
    </source>
</evidence>
<name>A0A263BS15_9BACI</name>
<accession>A0A263BS15</accession>
<dbReference type="EMBL" id="NPIA01000006">
    <property type="protein sequence ID" value="OZM56509.1"/>
    <property type="molecule type" value="Genomic_DNA"/>
</dbReference>
<reference evidence="9" key="1">
    <citation type="submission" date="2017-08" db="EMBL/GenBank/DDBJ databases">
        <authorList>
            <person name="Huang Z."/>
        </authorList>
    </citation>
    <scope>NUCLEOTIDE SEQUENCE [LARGE SCALE GENOMIC DNA]</scope>
    <source>
        <strain evidence="9">SA5d-4</strain>
    </source>
</reference>
<evidence type="ECO:0000256" key="6">
    <source>
        <dbReference type="RuleBase" id="RU003355"/>
    </source>
</evidence>
<evidence type="ECO:0000256" key="2">
    <source>
        <dbReference type="ARBA" id="ARBA00022670"/>
    </source>
</evidence>
<sequence>MFYNIFKGGKKYMALKNKIFSVVASTALVASSFVGTFAGPTSVDAAAMKPTKDAKTSINSLVSKEIYALAASDQEVQELMIVANELGQADMTAQLESLGVEVLSNTGNFIYLAEVPTRKIMDVFNLKGVATLGKNSEYTLDRVVDPEFGETEVDASDFKPNMGNTHDVTNVDGFHKEYDGTGVTIAVLDTGIDPGHPAFDGRVIGSRDFTFSGKNYGFAEGDVLFLDAYPEGDSFDGYNYATGMNDITYNTTGMDAASDVYYLGYLWPQGYQDMNDDGYYDREFAVLLVDDMIYIDTNQNSDFTDEVAYGMGDVGYFGNTEFSASFQVSPHTVDSGLGQLELRHNDVTYDGSHPFDYSNYFPIVNIFFDGDGHGTHVSGMAAGGYGQWAPGVAPNADLVGLRVFDSNARAFGYGIANAMYYAALPVSEGGFGADIVNMSLGSKPDVNDGSGIYAQIIEKMGEKYDTIYVTSAGNAGPGLDTVGSPGDALKAISVGAYINSTMWENQYGYMPYEGFGEGLWYFSSKGPAEDGKQKPDIVAPGSAWAAFPSHLPFYAGGYGIARMQGTSMSSPYVAGALASLKHAVQKDRIPFNYEIALEALIQTAQPLDGYTRVEVGAGLIDVQAAYDYLSTHFITDIKNVDVTYYHGEKVAGGPGLYVRNKDLPEYVDVLIENNTDEAKDLTLTSNADWATPLTTSVSLNPGESTLVTVHYNKDLMSVGVNDGTILIDDASTPYVEMRSHQTIVVGQEFNSDNHHRTVNVGEVLASQTTNYYFDVKPGTSEIRFALNAIMESGEYKGRVRMMVFNPDGKEVSAYQGYAGFGNGGLVVEENVYTSPKPGVWEVAVYGSPGGTGINEFRLRTFVQGVVNNGNIELGLVDGGHTTTETVTFDSYLSTERDVKLAGGKFSSAMPETTRQTVGNHGYYYEVVSLKNNVLLKVDTSNPSDAGDDIDLYVYSLDENGYISDLLAISGRADSNESVTLNNLPDGDYLIEVYGYATMDEYTDFDLTITNASVLPYDALGGEGNVTVPTGTHFLEVGQQLSADVTITTPDVAGSYLGGVFLLDANTNEVLSIIPITTDMDKIDVVAGSNRISTSVEISKEMYPNGYDVNHPEKAVVLVTGYGYADALSAGPLAASLEAPILLVGKNGMLSDNVTHEIARLGAEKVVIIGGTGVIKDDVLAELNTIGIDSANITRYAGKNRYATNMAVVNALGFEDANGIYQNGVFLATGENYADALSAASIAAERNMPIVLVKGSLTDEAKDLLTGQRVFVLGGTSAVSADVYAEAKAVANQIERIGGVNRYDTGAKIQNRFAYAVSADRSDVLFVASGKNFPDALAAAPYVALYGGTFILVGDSVSVEMDTFLTKYLYMNYISEVKVIGGDNAVNSGVRAELNSRVN</sequence>
<dbReference type="InterPro" id="IPR007253">
    <property type="entry name" value="Cell_wall-bd_2"/>
</dbReference>
<evidence type="ECO:0000256" key="4">
    <source>
        <dbReference type="ARBA" id="ARBA00022825"/>
    </source>
</evidence>
<dbReference type="InterPro" id="IPR000209">
    <property type="entry name" value="Peptidase_S8/S53_dom"/>
</dbReference>
<dbReference type="Proteomes" id="UP000217083">
    <property type="component" value="Unassembled WGS sequence"/>
</dbReference>
<evidence type="ECO:0000313" key="9">
    <source>
        <dbReference type="Proteomes" id="UP000217083"/>
    </source>
</evidence>
<feature type="active site" description="Charge relay system" evidence="5">
    <location>
        <position position="567"/>
    </location>
</feature>
<dbReference type="InterPro" id="IPR036852">
    <property type="entry name" value="Peptidase_S8/S53_dom_sf"/>
</dbReference>
<evidence type="ECO:0000259" key="7">
    <source>
        <dbReference type="Pfam" id="PF00082"/>
    </source>
</evidence>
<dbReference type="PROSITE" id="PS00138">
    <property type="entry name" value="SUBTILASE_SER"/>
    <property type="match status" value="1"/>
</dbReference>
<comment type="similarity">
    <text evidence="1 5 6">Belongs to the peptidase S8 family.</text>
</comment>
<keyword evidence="9" id="KW-1185">Reference proteome</keyword>